<dbReference type="GO" id="GO:0000155">
    <property type="term" value="F:phosphorelay sensor kinase activity"/>
    <property type="evidence" value="ECO:0007669"/>
    <property type="project" value="InterPro"/>
</dbReference>
<dbReference type="PANTHER" id="PTHR45436:SF4">
    <property type="entry name" value="SENSOR PROTEIN PHOQ"/>
    <property type="match status" value="1"/>
</dbReference>
<keyword evidence="7" id="KW-0418">Kinase</keyword>
<evidence type="ECO:0000256" key="4">
    <source>
        <dbReference type="ARBA" id="ARBA00022553"/>
    </source>
</evidence>
<comment type="subcellular location">
    <subcellularLocation>
        <location evidence="2">Membrane</location>
    </subcellularLocation>
</comment>
<comment type="catalytic activity">
    <reaction evidence="1">
        <text>ATP + protein L-histidine = ADP + protein N-phospho-L-histidine.</text>
        <dbReference type="EC" id="2.7.13.3"/>
    </reaction>
</comment>
<evidence type="ECO:0000256" key="9">
    <source>
        <dbReference type="ARBA" id="ARBA00023012"/>
    </source>
</evidence>
<dbReference type="CDD" id="cd00082">
    <property type="entry name" value="HisKA"/>
    <property type="match status" value="1"/>
</dbReference>
<evidence type="ECO:0000313" key="15">
    <source>
        <dbReference type="Proteomes" id="UP000095342"/>
    </source>
</evidence>
<feature type="transmembrane region" description="Helical" evidence="11">
    <location>
        <begin position="165"/>
        <end position="188"/>
    </location>
</feature>
<dbReference type="SMART" id="SM00387">
    <property type="entry name" value="HATPase_c"/>
    <property type="match status" value="1"/>
</dbReference>
<proteinExistence type="predicted"/>
<dbReference type="InterPro" id="IPR036890">
    <property type="entry name" value="HATPase_C_sf"/>
</dbReference>
<dbReference type="SUPFAM" id="SSF55874">
    <property type="entry name" value="ATPase domain of HSP90 chaperone/DNA topoisomerase II/histidine kinase"/>
    <property type="match status" value="1"/>
</dbReference>
<dbReference type="InterPro" id="IPR050428">
    <property type="entry name" value="TCS_sensor_his_kinase"/>
</dbReference>
<protein>
    <recommendedName>
        <fullName evidence="3">histidine kinase</fullName>
        <ecNumber evidence="3">2.7.13.3</ecNumber>
    </recommendedName>
</protein>
<dbReference type="PANTHER" id="PTHR45436">
    <property type="entry name" value="SENSOR HISTIDINE KINASE YKOH"/>
    <property type="match status" value="1"/>
</dbReference>
<dbReference type="Pfam" id="PF02518">
    <property type="entry name" value="HATPase_c"/>
    <property type="match status" value="1"/>
</dbReference>
<evidence type="ECO:0000256" key="7">
    <source>
        <dbReference type="ARBA" id="ARBA00022777"/>
    </source>
</evidence>
<keyword evidence="8 11" id="KW-1133">Transmembrane helix</keyword>
<dbReference type="InterPro" id="IPR004358">
    <property type="entry name" value="Sig_transdc_His_kin-like_C"/>
</dbReference>
<dbReference type="GO" id="GO:0005524">
    <property type="term" value="F:ATP binding"/>
    <property type="evidence" value="ECO:0007669"/>
    <property type="project" value="UniProtKB-KW"/>
</dbReference>
<dbReference type="PRINTS" id="PR00344">
    <property type="entry name" value="BCTRLSENSOR"/>
</dbReference>
<dbReference type="PROSITE" id="PS50885">
    <property type="entry name" value="HAMP"/>
    <property type="match status" value="1"/>
</dbReference>
<dbReference type="EMBL" id="CP017448">
    <property type="protein sequence ID" value="AOV16426.1"/>
    <property type="molecule type" value="Genomic_DNA"/>
</dbReference>
<name>A0A1D8K650_9GAMM</name>
<dbReference type="PROSITE" id="PS50109">
    <property type="entry name" value="HIS_KIN"/>
    <property type="match status" value="1"/>
</dbReference>
<keyword evidence="9" id="KW-0902">Two-component regulatory system</keyword>
<feature type="domain" description="Histidine kinase" evidence="12">
    <location>
        <begin position="244"/>
        <end position="444"/>
    </location>
</feature>
<keyword evidence="4" id="KW-0597">Phosphoprotein</keyword>
<accession>A0A1D8K650</accession>
<dbReference type="RefSeq" id="WP_070072018.1">
    <property type="nucleotide sequence ID" value="NZ_CP017448.1"/>
</dbReference>
<dbReference type="GO" id="GO:0005886">
    <property type="term" value="C:plasma membrane"/>
    <property type="evidence" value="ECO:0007669"/>
    <property type="project" value="TreeGrafter"/>
</dbReference>
<evidence type="ECO:0000259" key="13">
    <source>
        <dbReference type="PROSITE" id="PS50885"/>
    </source>
</evidence>
<dbReference type="InterPro" id="IPR003594">
    <property type="entry name" value="HATPase_dom"/>
</dbReference>
<organism evidence="14 15">
    <name type="scientific">Acidihalobacter aeolianus</name>
    <dbReference type="NCBI Taxonomy" id="2792603"/>
    <lineage>
        <taxon>Bacteria</taxon>
        <taxon>Pseudomonadati</taxon>
        <taxon>Pseudomonadota</taxon>
        <taxon>Gammaproteobacteria</taxon>
        <taxon>Chromatiales</taxon>
        <taxon>Ectothiorhodospiraceae</taxon>
        <taxon>Acidihalobacter</taxon>
    </lineage>
</organism>
<keyword evidence="5" id="KW-0808">Transferase</keyword>
<evidence type="ECO:0000256" key="2">
    <source>
        <dbReference type="ARBA" id="ARBA00004370"/>
    </source>
</evidence>
<keyword evidence="15" id="KW-1185">Reference proteome</keyword>
<evidence type="ECO:0000313" key="14">
    <source>
        <dbReference type="EMBL" id="AOV16426.1"/>
    </source>
</evidence>
<evidence type="ECO:0000256" key="6">
    <source>
        <dbReference type="ARBA" id="ARBA00022692"/>
    </source>
</evidence>
<dbReference type="InterPro" id="IPR005467">
    <property type="entry name" value="His_kinase_dom"/>
</dbReference>
<keyword evidence="6 11" id="KW-0812">Transmembrane</keyword>
<evidence type="ECO:0000256" key="11">
    <source>
        <dbReference type="SAM" id="Phobius"/>
    </source>
</evidence>
<evidence type="ECO:0000256" key="3">
    <source>
        <dbReference type="ARBA" id="ARBA00012438"/>
    </source>
</evidence>
<evidence type="ECO:0000256" key="5">
    <source>
        <dbReference type="ARBA" id="ARBA00022679"/>
    </source>
</evidence>
<feature type="domain" description="HAMP" evidence="13">
    <location>
        <begin position="185"/>
        <end position="236"/>
    </location>
</feature>
<evidence type="ECO:0000256" key="1">
    <source>
        <dbReference type="ARBA" id="ARBA00000085"/>
    </source>
</evidence>
<keyword evidence="10 11" id="KW-0472">Membrane</keyword>
<dbReference type="AlphaFoldDB" id="A0A1D8K650"/>
<dbReference type="InterPro" id="IPR003661">
    <property type="entry name" value="HisK_dim/P_dom"/>
</dbReference>
<sequence>MRSLRLRLLLAAGAVLAAFVVLTGVALDRAFSAAAIHAQEAKLRGLTYALLGAADIDARSVRVSLPQLGDPRLQQPGSGLYALIADARGHVVWASPSLLAPPAEVPPPAIGAWRFARERGAASDRFVSAFGVRWTPDSGGHRYTFVVAEQAAAYVAQLSEFRRTLAFWLSVAAVLLLLALAGVLRWGLTPLRALSGELHRVERGEVEQIGGRYPTELAPLVSGLNALLTHERSRQGRYRHALDDLAHSLKTPLAVLRGLGVRDGLTGEAERRVAEQVGRMDQIVAYHLNRASAGPVHGLMPPLALASPVARVVAAVERAYRDRGLSFETDLPAGVTGRVEENDLMELAGNLVDNAAKWAQNRIFVRLARTVGGIELTVEDDGPGFGDDNAERLLARGVRADQQVEGQGIGLAVVVDLAHTYGGEVRIAPSRWGGAAVGVTLPNA</sequence>
<dbReference type="Proteomes" id="UP000095342">
    <property type="component" value="Chromosome"/>
</dbReference>
<dbReference type="InterPro" id="IPR003660">
    <property type="entry name" value="HAMP_dom"/>
</dbReference>
<evidence type="ECO:0000256" key="8">
    <source>
        <dbReference type="ARBA" id="ARBA00022989"/>
    </source>
</evidence>
<dbReference type="Gene3D" id="3.30.565.10">
    <property type="entry name" value="Histidine kinase-like ATPase, C-terminal domain"/>
    <property type="match status" value="1"/>
</dbReference>
<evidence type="ECO:0000259" key="12">
    <source>
        <dbReference type="PROSITE" id="PS50109"/>
    </source>
</evidence>
<dbReference type="KEGG" id="aaeo:BJI67_04490"/>
<gene>
    <name evidence="14" type="ORF">BJI67_04490</name>
</gene>
<reference evidence="14 15" key="1">
    <citation type="submission" date="2016-09" db="EMBL/GenBank/DDBJ databases">
        <title>Acidihalobacter prosperus V6 (DSM14174).</title>
        <authorList>
            <person name="Khaleque H.N."/>
            <person name="Ramsay J.P."/>
            <person name="Murphy R.J.T."/>
            <person name="Kaksonen A.H."/>
            <person name="Boxall N.J."/>
            <person name="Watkin E.L.J."/>
        </authorList>
    </citation>
    <scope>NUCLEOTIDE SEQUENCE [LARGE SCALE GENOMIC DNA]</scope>
    <source>
        <strain evidence="14 15">V6</strain>
    </source>
</reference>
<evidence type="ECO:0000256" key="10">
    <source>
        <dbReference type="ARBA" id="ARBA00023136"/>
    </source>
</evidence>
<dbReference type="EC" id="2.7.13.3" evidence="3"/>